<dbReference type="EMBL" id="PQFF01000373">
    <property type="protein sequence ID" value="RHZ55001.1"/>
    <property type="molecule type" value="Genomic_DNA"/>
</dbReference>
<organism evidence="1 2">
    <name type="scientific">Diversispora epigaea</name>
    <dbReference type="NCBI Taxonomy" id="1348612"/>
    <lineage>
        <taxon>Eukaryota</taxon>
        <taxon>Fungi</taxon>
        <taxon>Fungi incertae sedis</taxon>
        <taxon>Mucoromycota</taxon>
        <taxon>Glomeromycotina</taxon>
        <taxon>Glomeromycetes</taxon>
        <taxon>Diversisporales</taxon>
        <taxon>Diversisporaceae</taxon>
        <taxon>Diversispora</taxon>
    </lineage>
</organism>
<dbReference type="Proteomes" id="UP000266861">
    <property type="component" value="Unassembled WGS sequence"/>
</dbReference>
<protein>
    <submittedName>
        <fullName evidence="1">Uncharacterized protein</fullName>
    </submittedName>
</protein>
<comment type="caution">
    <text evidence="1">The sequence shown here is derived from an EMBL/GenBank/DDBJ whole genome shotgun (WGS) entry which is preliminary data.</text>
</comment>
<sequence>MSMKFFDELSQNFLLKKEYNVIEVDKKNNKNLLPCYRSYLDKELENATSNETFSFNQLIFKINKFKNSEKFCNNIIAISKNPKDFKSLQELALVLVSTVFLKNPLYFTGLLNGNEEYNVIIEVDKEANKKSFTAHPAI</sequence>
<dbReference type="AlphaFoldDB" id="A0A397GVF9"/>
<evidence type="ECO:0000313" key="1">
    <source>
        <dbReference type="EMBL" id="RHZ55001.1"/>
    </source>
</evidence>
<proteinExistence type="predicted"/>
<evidence type="ECO:0000313" key="2">
    <source>
        <dbReference type="Proteomes" id="UP000266861"/>
    </source>
</evidence>
<name>A0A397GVF9_9GLOM</name>
<accession>A0A397GVF9</accession>
<gene>
    <name evidence="1" type="ORF">Glove_421g78</name>
</gene>
<keyword evidence="2" id="KW-1185">Reference proteome</keyword>
<reference evidence="1 2" key="1">
    <citation type="submission" date="2018-08" db="EMBL/GenBank/DDBJ databases">
        <title>Genome and evolution of the arbuscular mycorrhizal fungus Diversispora epigaea (formerly Glomus versiforme) and its bacterial endosymbionts.</title>
        <authorList>
            <person name="Sun X."/>
            <person name="Fei Z."/>
            <person name="Harrison M."/>
        </authorList>
    </citation>
    <scope>NUCLEOTIDE SEQUENCE [LARGE SCALE GENOMIC DNA]</scope>
    <source>
        <strain evidence="1 2">IT104</strain>
    </source>
</reference>